<feature type="transmembrane region" description="Helical" evidence="6">
    <location>
        <begin position="156"/>
        <end position="174"/>
    </location>
</feature>
<dbReference type="Proteomes" id="UP000241960">
    <property type="component" value="Unassembled WGS sequence"/>
</dbReference>
<dbReference type="GO" id="GO:0015171">
    <property type="term" value="F:amino acid transmembrane transporter activity"/>
    <property type="evidence" value="ECO:0007669"/>
    <property type="project" value="TreeGrafter"/>
</dbReference>
<evidence type="ECO:0000256" key="2">
    <source>
        <dbReference type="ARBA" id="ARBA00022448"/>
    </source>
</evidence>
<sequence>MNILQKKDIYSVVKISDTKLQKSLTTFDLTMLGIGAIIGTGIFVLTGTGALKAGPGLMFAFILAALACLFAALCYAEFASMVPIAGSAYTYTYTTIGEIFAFIIGWDVALEYMLGVSTVSVGWSGYFQSFLAGFGIHIPAKLTAAPGLMTTGHVEGVFNLPAFLIVMLITFLIAMGIKETKRVNNIMVIVKIAVVVLFICVAIFYVKPDNLAPVLPYGFSGVFTAAATVFFAFIGFDAVSSSTEETINPAKTMPKGIIISLAICTVLYVIVSLIMTGVVPFKMFSHYEDHPVSAVLKYSGQNWISGIIDIGAILGMTTVMLVMLYGQTRVTYAMSKDGLMPGIFSKVSSKTDTPFISTWIFGLISALLGGFVSIETLSEMVNIGTLSAFILVAIAIIVLRKKSPDLERKFKCPAVPIIPIAAVIFCLFLILNLNPVTWVRFGIWLFIGLVVYFTYSQKRSTIKNKTS</sequence>
<gene>
    <name evidence="7" type="ORF">BU058_12715</name>
</gene>
<feature type="transmembrane region" description="Helical" evidence="6">
    <location>
        <begin position="57"/>
        <end position="76"/>
    </location>
</feature>
<proteinExistence type="predicted"/>
<comment type="subcellular location">
    <subcellularLocation>
        <location evidence="1">Membrane</location>
        <topology evidence="1">Multi-pass membrane protein</topology>
    </subcellularLocation>
</comment>
<feature type="transmembrane region" description="Helical" evidence="6">
    <location>
        <begin position="380"/>
        <end position="400"/>
    </location>
</feature>
<feature type="transmembrane region" description="Helical" evidence="6">
    <location>
        <begin position="437"/>
        <end position="455"/>
    </location>
</feature>
<dbReference type="Pfam" id="PF13520">
    <property type="entry name" value="AA_permease_2"/>
    <property type="match status" value="1"/>
</dbReference>
<keyword evidence="3 6" id="KW-0812">Transmembrane</keyword>
<keyword evidence="2" id="KW-0813">Transport</keyword>
<evidence type="ECO:0000256" key="4">
    <source>
        <dbReference type="ARBA" id="ARBA00022989"/>
    </source>
</evidence>
<feature type="transmembrane region" description="Helical" evidence="6">
    <location>
        <begin position="355"/>
        <end position="374"/>
    </location>
</feature>
<reference evidence="7 8" key="1">
    <citation type="journal article" date="2016" name="Front. Microbiol.">
        <title>Comprehensive Phylogenetic Analysis of Bovine Non-aureus Staphylococci Species Based on Whole-Genome Sequencing.</title>
        <authorList>
            <person name="Naushad S."/>
            <person name="Barkema H.W."/>
            <person name="Luby C."/>
            <person name="Condas L.A."/>
            <person name="Nobrega D.B."/>
            <person name="Carson D.A."/>
            <person name="De Buck J."/>
        </authorList>
    </citation>
    <scope>NUCLEOTIDE SEQUENCE [LARGE SCALE GENOMIC DNA]</scope>
    <source>
        <strain evidence="7 8">SNUC 1231</strain>
    </source>
</reference>
<dbReference type="GO" id="GO:0016020">
    <property type="term" value="C:membrane"/>
    <property type="evidence" value="ECO:0007669"/>
    <property type="project" value="UniProtKB-SubCell"/>
</dbReference>
<feature type="transmembrane region" description="Helical" evidence="6">
    <location>
        <begin position="29"/>
        <end position="51"/>
    </location>
</feature>
<keyword evidence="4 6" id="KW-1133">Transmembrane helix</keyword>
<dbReference type="AlphaFoldDB" id="A0A9Q6HM17"/>
<dbReference type="PANTHER" id="PTHR43243:SF4">
    <property type="entry name" value="CATIONIC AMINO ACID TRANSPORTER 4"/>
    <property type="match status" value="1"/>
</dbReference>
<evidence type="ECO:0000313" key="8">
    <source>
        <dbReference type="Proteomes" id="UP000241960"/>
    </source>
</evidence>
<evidence type="ECO:0000256" key="5">
    <source>
        <dbReference type="ARBA" id="ARBA00023136"/>
    </source>
</evidence>
<accession>A0A9Q6HM17</accession>
<dbReference type="InterPro" id="IPR002293">
    <property type="entry name" value="AA/rel_permease1"/>
</dbReference>
<feature type="transmembrane region" description="Helical" evidence="6">
    <location>
        <begin position="186"/>
        <end position="205"/>
    </location>
</feature>
<organism evidence="7 8">
    <name type="scientific">Staphylococcus succinus</name>
    <dbReference type="NCBI Taxonomy" id="61015"/>
    <lineage>
        <taxon>Bacteria</taxon>
        <taxon>Bacillati</taxon>
        <taxon>Bacillota</taxon>
        <taxon>Bacilli</taxon>
        <taxon>Bacillales</taxon>
        <taxon>Staphylococcaceae</taxon>
        <taxon>Staphylococcus</taxon>
    </lineage>
</organism>
<name>A0A9Q6HM17_9STAP</name>
<comment type="caution">
    <text evidence="7">The sequence shown here is derived from an EMBL/GenBank/DDBJ whole genome shotgun (WGS) entry which is preliminary data.</text>
</comment>
<feature type="transmembrane region" description="Helical" evidence="6">
    <location>
        <begin position="257"/>
        <end position="283"/>
    </location>
</feature>
<feature type="transmembrane region" description="Helical" evidence="6">
    <location>
        <begin position="303"/>
        <end position="326"/>
    </location>
</feature>
<dbReference type="PIRSF" id="PIRSF006060">
    <property type="entry name" value="AA_transporter"/>
    <property type="match status" value="1"/>
</dbReference>
<keyword evidence="5 6" id="KW-0472">Membrane</keyword>
<dbReference type="RefSeq" id="WP_107545407.1">
    <property type="nucleotide sequence ID" value="NZ_PZFQ01000061.1"/>
</dbReference>
<evidence type="ECO:0000256" key="6">
    <source>
        <dbReference type="SAM" id="Phobius"/>
    </source>
</evidence>
<protein>
    <submittedName>
        <fullName evidence="7">Amino acid permease</fullName>
    </submittedName>
</protein>
<feature type="transmembrane region" description="Helical" evidence="6">
    <location>
        <begin position="412"/>
        <end position="431"/>
    </location>
</feature>
<evidence type="ECO:0000256" key="3">
    <source>
        <dbReference type="ARBA" id="ARBA00022692"/>
    </source>
</evidence>
<evidence type="ECO:0000313" key="7">
    <source>
        <dbReference type="EMBL" id="PTI73784.1"/>
    </source>
</evidence>
<dbReference type="EMBL" id="PZFQ01000061">
    <property type="protein sequence ID" value="PTI73784.1"/>
    <property type="molecule type" value="Genomic_DNA"/>
</dbReference>
<dbReference type="PANTHER" id="PTHR43243">
    <property type="entry name" value="INNER MEMBRANE TRANSPORTER YGJI-RELATED"/>
    <property type="match status" value="1"/>
</dbReference>
<dbReference type="Gene3D" id="1.20.1740.10">
    <property type="entry name" value="Amino acid/polyamine transporter I"/>
    <property type="match status" value="1"/>
</dbReference>
<feature type="transmembrane region" description="Helical" evidence="6">
    <location>
        <begin position="217"/>
        <end position="236"/>
    </location>
</feature>
<evidence type="ECO:0000256" key="1">
    <source>
        <dbReference type="ARBA" id="ARBA00004141"/>
    </source>
</evidence>